<keyword evidence="1" id="KW-0472">Membrane</keyword>
<keyword evidence="1" id="KW-0812">Transmembrane</keyword>
<evidence type="ECO:0000313" key="3">
    <source>
        <dbReference type="Proteomes" id="UP000716906"/>
    </source>
</evidence>
<dbReference type="Proteomes" id="UP000716906">
    <property type="component" value="Unassembled WGS sequence"/>
</dbReference>
<proteinExistence type="predicted"/>
<evidence type="ECO:0000256" key="1">
    <source>
        <dbReference type="SAM" id="Phobius"/>
    </source>
</evidence>
<reference evidence="2 3" key="1">
    <citation type="journal article" date="2021" name="Sci. Rep.">
        <title>The distribution of antibiotic resistance genes in chicken gut microbiota commensals.</title>
        <authorList>
            <person name="Juricova H."/>
            <person name="Matiasovicova J."/>
            <person name="Kubasova T."/>
            <person name="Cejkova D."/>
            <person name="Rychlik I."/>
        </authorList>
    </citation>
    <scope>NUCLEOTIDE SEQUENCE [LARGE SCALE GENOMIC DNA]</scope>
    <source>
        <strain evidence="2 3">An773</strain>
    </source>
</reference>
<evidence type="ECO:0008006" key="4">
    <source>
        <dbReference type="Google" id="ProtNLM"/>
    </source>
</evidence>
<evidence type="ECO:0000313" key="2">
    <source>
        <dbReference type="EMBL" id="MBM6736957.1"/>
    </source>
</evidence>
<dbReference type="RefSeq" id="WP_033125613.1">
    <property type="nucleotide sequence ID" value="NZ_JACLYY010000002.1"/>
</dbReference>
<keyword evidence="3" id="KW-1185">Reference proteome</keyword>
<gene>
    <name evidence="2" type="ORF">H7U36_02370</name>
</gene>
<comment type="caution">
    <text evidence="2">The sequence shown here is derived from an EMBL/GenBank/DDBJ whole genome shotgun (WGS) entry which is preliminary data.</text>
</comment>
<dbReference type="EMBL" id="JACLYY010000002">
    <property type="protein sequence ID" value="MBM6736957.1"/>
    <property type="molecule type" value="Genomic_DNA"/>
</dbReference>
<organism evidence="2 3">
    <name type="scientific">Faecalicatena fissicatena</name>
    <dbReference type="NCBI Taxonomy" id="290055"/>
    <lineage>
        <taxon>Bacteria</taxon>
        <taxon>Bacillati</taxon>
        <taxon>Bacillota</taxon>
        <taxon>Clostridia</taxon>
        <taxon>Lachnospirales</taxon>
        <taxon>Lachnospiraceae</taxon>
        <taxon>Faecalicatena</taxon>
    </lineage>
</organism>
<feature type="transmembrane region" description="Helical" evidence="1">
    <location>
        <begin position="12"/>
        <end position="30"/>
    </location>
</feature>
<name>A0ABS2E5P6_9FIRM</name>
<keyword evidence="1" id="KW-1133">Transmembrane helix</keyword>
<feature type="transmembrane region" description="Helical" evidence="1">
    <location>
        <begin position="185"/>
        <end position="203"/>
    </location>
</feature>
<feature type="transmembrane region" description="Helical" evidence="1">
    <location>
        <begin position="42"/>
        <end position="61"/>
    </location>
</feature>
<protein>
    <recommendedName>
        <fullName evidence="4">DUF3592 domain-containing protein</fullName>
    </recommendedName>
</protein>
<accession>A0ABS2E5P6</accession>
<sequence>MFRKRIRPAQEEMRGTAFTIIFVLVWYAGLMRGIAGGGFQSAYLLFLVAGLLPVFTAVQGVRRALFYRRQGREIREFGNAARGRIVNVIMKSAPYEDSHHRTRYRRYYVLEAEVPDPVTGVVNRIESPAYSRPIHRYLASPEVTVYTDRTGWKHYMDDFQWKERKSDPGIFEENRVFDEYGRGAVFGKALVILIMLLMLYNIIFH</sequence>